<dbReference type="AlphaFoldDB" id="X0XZ84"/>
<sequence length="79" mass="8743">MEEDKPFVACSKCLHHFSIEKIGGKYIAVKCPSCGEKLYVAAIFIANSNPSFINYLVTHVQEVAIPLACDLLRTIKNNS</sequence>
<organism evidence="1">
    <name type="scientific">marine sediment metagenome</name>
    <dbReference type="NCBI Taxonomy" id="412755"/>
    <lineage>
        <taxon>unclassified sequences</taxon>
        <taxon>metagenomes</taxon>
        <taxon>ecological metagenomes</taxon>
    </lineage>
</organism>
<comment type="caution">
    <text evidence="1">The sequence shown here is derived from an EMBL/GenBank/DDBJ whole genome shotgun (WGS) entry which is preliminary data.</text>
</comment>
<proteinExistence type="predicted"/>
<name>X0XZ84_9ZZZZ</name>
<evidence type="ECO:0000313" key="1">
    <source>
        <dbReference type="EMBL" id="GAG30011.1"/>
    </source>
</evidence>
<protein>
    <submittedName>
        <fullName evidence="1">Uncharacterized protein</fullName>
    </submittedName>
</protein>
<reference evidence="1" key="1">
    <citation type="journal article" date="2014" name="Front. Microbiol.">
        <title>High frequency of phylogenetically diverse reductive dehalogenase-homologous genes in deep subseafloor sedimentary metagenomes.</title>
        <authorList>
            <person name="Kawai M."/>
            <person name="Futagami T."/>
            <person name="Toyoda A."/>
            <person name="Takaki Y."/>
            <person name="Nishi S."/>
            <person name="Hori S."/>
            <person name="Arai W."/>
            <person name="Tsubouchi T."/>
            <person name="Morono Y."/>
            <person name="Uchiyama I."/>
            <person name="Ito T."/>
            <person name="Fujiyama A."/>
            <person name="Inagaki F."/>
            <person name="Takami H."/>
        </authorList>
    </citation>
    <scope>NUCLEOTIDE SEQUENCE</scope>
    <source>
        <strain evidence="1">Expedition CK06-06</strain>
    </source>
</reference>
<gene>
    <name evidence="1" type="ORF">S01H1_73556</name>
</gene>
<dbReference type="EMBL" id="BARS01049157">
    <property type="protein sequence ID" value="GAG30011.1"/>
    <property type="molecule type" value="Genomic_DNA"/>
</dbReference>
<accession>X0XZ84</accession>